<feature type="domain" description="FAD-binding PCMH-type" evidence="1">
    <location>
        <begin position="1"/>
        <end position="115"/>
    </location>
</feature>
<proteinExistence type="predicted"/>
<dbReference type="GO" id="GO:0071949">
    <property type="term" value="F:FAD binding"/>
    <property type="evidence" value="ECO:0007669"/>
    <property type="project" value="InterPro"/>
</dbReference>
<accession>B2DD92</accession>
<dbReference type="Pfam" id="PF01565">
    <property type="entry name" value="FAD_binding_4"/>
    <property type="match status" value="1"/>
</dbReference>
<dbReference type="Gene3D" id="3.30.465.10">
    <property type="match status" value="1"/>
</dbReference>
<dbReference type="AlphaFoldDB" id="B2DD92"/>
<dbReference type="InterPro" id="IPR016166">
    <property type="entry name" value="FAD-bd_PCMH"/>
</dbReference>
<name>B2DD92_9BACT</name>
<dbReference type="SUPFAM" id="SSF56176">
    <property type="entry name" value="FAD-binding/transporter-associated domain-like"/>
    <property type="match status" value="1"/>
</dbReference>
<dbReference type="InterPro" id="IPR036318">
    <property type="entry name" value="FAD-bd_PCMH-like_sf"/>
</dbReference>
<reference evidence="2" key="1">
    <citation type="journal article" date="2008" name="Appl. Microbiol. Biotechnol.">
        <title>Subtractive hybridization and random arbitrarily primed PCR analyses of a benzoate-assimilating bacterium, Desulfotignum balticum.</title>
        <authorList>
            <person name="Habe H."/>
            <person name="Kobuna A."/>
            <person name="Hosoda A."/>
            <person name="Kouzuma A."/>
            <person name="Yamane H."/>
            <person name="Nojiri H."/>
            <person name="Omori T."/>
            <person name="Watanabe K."/>
        </authorList>
    </citation>
    <scope>NUCLEOTIDE SEQUENCE</scope>
    <source>
        <strain evidence="2">DSM 7044</strain>
    </source>
</reference>
<evidence type="ECO:0000313" key="2">
    <source>
        <dbReference type="EMBL" id="BAG28281.1"/>
    </source>
</evidence>
<dbReference type="InterPro" id="IPR006094">
    <property type="entry name" value="Oxid_FAD_bind_N"/>
</dbReference>
<dbReference type="EMBL" id="AB368180">
    <property type="protein sequence ID" value="BAG28281.1"/>
    <property type="molecule type" value="Genomic_DNA"/>
</dbReference>
<sequence>MKKIQLDPDNWSAVIEPGVTAFELQKAVTQQGYRVNTAEPAATVCANIVCTGLFSTWANAYGVGADHIVDMTFVDRHGTVFRINDKNAPNVFGFEQAVHPPPGICTEARVRMHPVTDDEEGILVPFTSLADALFFARDISRRRIGLAVGILGGHYLSTFISPTESLAEKTRDIFSGILEMTHVVSVIGDKYARNSIKQMVPCVIESNTLKMLMLGLPRLAGSGWTDIVTGLESDRPAYESIFSQEMLPVLEQVLAPSPETLAAAVDEDLREFYTNLYSRPHMTDMVWLTMFRIVSARMSRHKHMFAFLIYAPLDRVDVIQDLIASFADIAETHVIDHDLGFITPMDFGKRGILEYDYYIDHTDRTESEKIQQAMKDIEPMIDKLSAATRGVKFLKYIFSQGCARKENFLYT</sequence>
<evidence type="ECO:0000259" key="1">
    <source>
        <dbReference type="PROSITE" id="PS51387"/>
    </source>
</evidence>
<dbReference type="InterPro" id="IPR016169">
    <property type="entry name" value="FAD-bd_PCMH_sub2"/>
</dbReference>
<dbReference type="PROSITE" id="PS51387">
    <property type="entry name" value="FAD_PCMH"/>
    <property type="match status" value="1"/>
</dbReference>
<protein>
    <submittedName>
        <fullName evidence="2">FAD linked oxidase-like protein</fullName>
    </submittedName>
</protein>
<organism evidence="2">
    <name type="scientific">Desulfotignum balticum</name>
    <dbReference type="NCBI Taxonomy" id="115781"/>
    <lineage>
        <taxon>Bacteria</taxon>
        <taxon>Pseudomonadati</taxon>
        <taxon>Thermodesulfobacteriota</taxon>
        <taxon>Desulfobacteria</taxon>
        <taxon>Desulfobacterales</taxon>
        <taxon>Desulfobacteraceae</taxon>
        <taxon>Desulfotignum</taxon>
    </lineage>
</organism>